<protein>
    <submittedName>
        <fullName evidence="2">Uncharacterized protein</fullName>
    </submittedName>
</protein>
<sequence>MPRSGGFHRFMLVVLWSMLVAKIGYLVSDYLLIRGADAESVEIGADVYLALAVSSLAAILILGVIAARQSSTTPWIYLVCAVSVVSGLADVYILAHETFRDHHSVKMVFSSCFGIVTLAGIVTAFFAAFFRRHDVTAI</sequence>
<keyword evidence="1" id="KW-0812">Transmembrane</keyword>
<name>A0ABV8U1V8_9ACTN</name>
<dbReference type="Proteomes" id="UP001595823">
    <property type="component" value="Unassembled WGS sequence"/>
</dbReference>
<proteinExistence type="predicted"/>
<feature type="transmembrane region" description="Helical" evidence="1">
    <location>
        <begin position="7"/>
        <end position="27"/>
    </location>
</feature>
<keyword evidence="3" id="KW-1185">Reference proteome</keyword>
<feature type="transmembrane region" description="Helical" evidence="1">
    <location>
        <begin position="107"/>
        <end position="130"/>
    </location>
</feature>
<dbReference type="EMBL" id="JBHSDK010000028">
    <property type="protein sequence ID" value="MFC4337095.1"/>
    <property type="molecule type" value="Genomic_DNA"/>
</dbReference>
<reference evidence="3" key="1">
    <citation type="journal article" date="2019" name="Int. J. Syst. Evol. Microbiol.">
        <title>The Global Catalogue of Microorganisms (GCM) 10K type strain sequencing project: providing services to taxonomists for standard genome sequencing and annotation.</title>
        <authorList>
            <consortium name="The Broad Institute Genomics Platform"/>
            <consortium name="The Broad Institute Genome Sequencing Center for Infectious Disease"/>
            <person name="Wu L."/>
            <person name="Ma J."/>
        </authorList>
    </citation>
    <scope>NUCLEOTIDE SEQUENCE [LARGE SCALE GENOMIC DNA]</scope>
    <source>
        <strain evidence="3">IBRC-M 10908</strain>
    </source>
</reference>
<evidence type="ECO:0000256" key="1">
    <source>
        <dbReference type="SAM" id="Phobius"/>
    </source>
</evidence>
<evidence type="ECO:0000313" key="3">
    <source>
        <dbReference type="Proteomes" id="UP001595823"/>
    </source>
</evidence>
<organism evidence="2 3">
    <name type="scientific">Salininema proteolyticum</name>
    <dbReference type="NCBI Taxonomy" id="1607685"/>
    <lineage>
        <taxon>Bacteria</taxon>
        <taxon>Bacillati</taxon>
        <taxon>Actinomycetota</taxon>
        <taxon>Actinomycetes</taxon>
        <taxon>Glycomycetales</taxon>
        <taxon>Glycomycetaceae</taxon>
        <taxon>Salininema</taxon>
    </lineage>
</organism>
<feature type="transmembrane region" description="Helical" evidence="1">
    <location>
        <begin position="74"/>
        <end position="95"/>
    </location>
</feature>
<accession>A0ABV8U1V8</accession>
<feature type="transmembrane region" description="Helical" evidence="1">
    <location>
        <begin position="47"/>
        <end position="67"/>
    </location>
</feature>
<keyword evidence="1" id="KW-1133">Transmembrane helix</keyword>
<comment type="caution">
    <text evidence="2">The sequence shown here is derived from an EMBL/GenBank/DDBJ whole genome shotgun (WGS) entry which is preliminary data.</text>
</comment>
<evidence type="ECO:0000313" key="2">
    <source>
        <dbReference type="EMBL" id="MFC4337095.1"/>
    </source>
</evidence>
<gene>
    <name evidence="2" type="ORF">ACFPET_17980</name>
</gene>
<dbReference type="RefSeq" id="WP_380623694.1">
    <property type="nucleotide sequence ID" value="NZ_JBHSDK010000028.1"/>
</dbReference>
<keyword evidence="1" id="KW-0472">Membrane</keyword>